<comment type="caution">
    <text evidence="1">The sequence shown here is derived from an EMBL/GenBank/DDBJ whole genome shotgun (WGS) entry which is preliminary data.</text>
</comment>
<dbReference type="EMBL" id="WOFH01000004">
    <property type="protein sequence ID" value="MUN37362.1"/>
    <property type="molecule type" value="Genomic_DNA"/>
</dbReference>
<dbReference type="RefSeq" id="WP_312874451.1">
    <property type="nucleotide sequence ID" value="NZ_WOFH01000004.1"/>
</dbReference>
<sequence length="205" mass="22631">MYAKQYELTLPADYDMQIIRKRVAEGGHVLDHRAGLGLKAYAIRERGIDGSPVNQYAPFYLWNDTGAMARFLVGGGGFQNIVRDFGRPVVRHWTGIACHAGPARAALPRAASRRLTSIPSDPDLDGTGLGLSELIEWEAGQLRRLSGHDGIHTAALAVDPRHWQLVRFVVWADSSAPDEEATEHYEVLHLSAPGLRNLPEGRSWC</sequence>
<organism evidence="1 2">
    <name type="scientific">Actinomadura litoris</name>
    <dbReference type="NCBI Taxonomy" id="2678616"/>
    <lineage>
        <taxon>Bacteria</taxon>
        <taxon>Bacillati</taxon>
        <taxon>Actinomycetota</taxon>
        <taxon>Actinomycetes</taxon>
        <taxon>Streptosporangiales</taxon>
        <taxon>Thermomonosporaceae</taxon>
        <taxon>Actinomadura</taxon>
    </lineage>
</organism>
<gene>
    <name evidence="1" type="ORF">GNZ18_12225</name>
</gene>
<keyword evidence="2" id="KW-1185">Reference proteome</keyword>
<accession>A0A7K1KYR8</accession>
<dbReference type="Pfam" id="PF16157">
    <property type="entry name" value="DUF4865"/>
    <property type="match status" value="1"/>
</dbReference>
<reference evidence="1 2" key="1">
    <citation type="submission" date="2019-11" db="EMBL/GenBank/DDBJ databases">
        <authorList>
            <person name="Cao P."/>
        </authorList>
    </citation>
    <scope>NUCLEOTIDE SEQUENCE [LARGE SCALE GENOMIC DNA]</scope>
    <source>
        <strain evidence="1 2">NEAU-AAG5</strain>
    </source>
</reference>
<protein>
    <submittedName>
        <fullName evidence="1">DUF4865 family protein</fullName>
    </submittedName>
</protein>
<dbReference type="Proteomes" id="UP000432015">
    <property type="component" value="Unassembled WGS sequence"/>
</dbReference>
<evidence type="ECO:0000313" key="1">
    <source>
        <dbReference type="EMBL" id="MUN37362.1"/>
    </source>
</evidence>
<name>A0A7K1KYR8_9ACTN</name>
<proteinExistence type="predicted"/>
<dbReference type="AlphaFoldDB" id="A0A7K1KYR8"/>
<evidence type="ECO:0000313" key="2">
    <source>
        <dbReference type="Proteomes" id="UP000432015"/>
    </source>
</evidence>
<dbReference type="InterPro" id="IPR032349">
    <property type="entry name" value="DUF4865"/>
</dbReference>